<accession>A0A8S4DVG3</accession>
<dbReference type="EMBL" id="CAJHNJ030000009">
    <property type="protein sequence ID" value="CAG9105648.1"/>
    <property type="molecule type" value="Genomic_DNA"/>
</dbReference>
<comment type="caution">
    <text evidence="1">The sequence shown here is derived from an EMBL/GenBank/DDBJ whole genome shotgun (WGS) entry which is preliminary data.</text>
</comment>
<dbReference type="Proteomes" id="UP000653454">
    <property type="component" value="Unassembled WGS sequence"/>
</dbReference>
<protein>
    <submittedName>
        <fullName evidence="1">(diamondback moth) hypothetical protein</fullName>
    </submittedName>
</protein>
<proteinExistence type="predicted"/>
<sequence>MSRIGVDGLKVTNYSNNSMYRCETNTSPEIEKQCDRNEQNAKLSFVVRTDMPREPGPRRQCPEGSEV</sequence>
<name>A0A8S4DVG3_PLUXY</name>
<dbReference type="AlphaFoldDB" id="A0A8S4DVG3"/>
<organism evidence="1 2">
    <name type="scientific">Plutella xylostella</name>
    <name type="common">Diamondback moth</name>
    <name type="synonym">Plutella maculipennis</name>
    <dbReference type="NCBI Taxonomy" id="51655"/>
    <lineage>
        <taxon>Eukaryota</taxon>
        <taxon>Metazoa</taxon>
        <taxon>Ecdysozoa</taxon>
        <taxon>Arthropoda</taxon>
        <taxon>Hexapoda</taxon>
        <taxon>Insecta</taxon>
        <taxon>Pterygota</taxon>
        <taxon>Neoptera</taxon>
        <taxon>Endopterygota</taxon>
        <taxon>Lepidoptera</taxon>
        <taxon>Glossata</taxon>
        <taxon>Ditrysia</taxon>
        <taxon>Yponomeutoidea</taxon>
        <taxon>Plutellidae</taxon>
        <taxon>Plutella</taxon>
    </lineage>
</organism>
<keyword evidence="2" id="KW-1185">Reference proteome</keyword>
<evidence type="ECO:0000313" key="1">
    <source>
        <dbReference type="EMBL" id="CAG9105648.1"/>
    </source>
</evidence>
<reference evidence="1" key="1">
    <citation type="submission" date="2020-11" db="EMBL/GenBank/DDBJ databases">
        <authorList>
            <person name="Whiteford S."/>
        </authorList>
    </citation>
    <scope>NUCLEOTIDE SEQUENCE</scope>
</reference>
<gene>
    <name evidence="1" type="ORF">PLXY2_LOCUS3439</name>
</gene>
<evidence type="ECO:0000313" key="2">
    <source>
        <dbReference type="Proteomes" id="UP000653454"/>
    </source>
</evidence>